<comment type="caution">
    <text evidence="3">The sequence shown here is derived from an EMBL/GenBank/DDBJ whole genome shotgun (WGS) entry which is preliminary data.</text>
</comment>
<dbReference type="GO" id="GO:0007165">
    <property type="term" value="P:signal transduction"/>
    <property type="evidence" value="ECO:0007669"/>
    <property type="project" value="InterPro"/>
</dbReference>
<dbReference type="RefSeq" id="WP_234761332.1">
    <property type="nucleotide sequence ID" value="NZ_JAKEIP010000011.1"/>
</dbReference>
<feature type="compositionally biased region" description="Acidic residues" evidence="1">
    <location>
        <begin position="332"/>
        <end position="349"/>
    </location>
</feature>
<sequence>MEPIERLRADVGPYFFLSYAHTPRDDHEESDPDMWVHRLFRDLSFHIRQMTTVPGGASGFMDRSMRAGQIWKDELAESLASCRVFVPLYSPRYFTSSWCGKEWSAFGRRPTQHRVEGRQGTPSAVVPTLWAPVEDHQLPKSVSAVQYTHPELGDRYRAFGLYGLIKVKSFRGDYEKAVMRLARRIVEVGENVIVERGARTLLDSVPNAFAPVRARRTLRITVAANSLPGLPEGRSPDYYGHSALDWNPFHPECARPLAAVAADIAERMEYRPDLQALDTWDETADGTDQDDGPEVMLLDRWVLRDPQGRARLRQYDMSGRPATGLMVPWNDADPDSDGAEAELAEEAEETLPRTMRSGRQACRPAVVGIPDHESFGALLPRVVQWTATRHLRHTQAQPPPGQATPRFRLSISGEQDSPPPVNRPHAEEEDHDGQP</sequence>
<dbReference type="EMBL" id="JAKEIP010000011">
    <property type="protein sequence ID" value="MCF1592999.1"/>
    <property type="molecule type" value="Genomic_DNA"/>
</dbReference>
<feature type="compositionally biased region" description="Basic and acidic residues" evidence="1">
    <location>
        <begin position="424"/>
        <end position="435"/>
    </location>
</feature>
<dbReference type="InterPro" id="IPR026367">
    <property type="entry name" value="FxsC_C"/>
</dbReference>
<dbReference type="NCBIfam" id="TIGR04276">
    <property type="entry name" value="FxsC_Cterm"/>
    <property type="match status" value="1"/>
</dbReference>
<feature type="region of interest" description="Disordered" evidence="1">
    <location>
        <begin position="325"/>
        <end position="357"/>
    </location>
</feature>
<dbReference type="AlphaFoldDB" id="A0A9X1PUX4"/>
<proteinExistence type="predicted"/>
<dbReference type="SUPFAM" id="SSF52200">
    <property type="entry name" value="Toll/Interleukin receptor TIR domain"/>
    <property type="match status" value="1"/>
</dbReference>
<feature type="region of interest" description="Disordered" evidence="1">
    <location>
        <begin position="392"/>
        <end position="435"/>
    </location>
</feature>
<keyword evidence="4" id="KW-1185">Reference proteome</keyword>
<dbReference type="InterPro" id="IPR047603">
    <property type="entry name" value="FxsC_N"/>
</dbReference>
<protein>
    <submittedName>
        <fullName evidence="3">TIR-like protein FxsC</fullName>
    </submittedName>
</protein>
<dbReference type="InterPro" id="IPR000157">
    <property type="entry name" value="TIR_dom"/>
</dbReference>
<reference evidence="3" key="1">
    <citation type="submission" date="2022-01" db="EMBL/GenBank/DDBJ databases">
        <title>Draft Genome Sequences of Seven Type Strains of the Genus Streptomyces.</title>
        <authorList>
            <person name="Aziz S."/>
            <person name="Coretto E."/>
            <person name="Chronakova A."/>
            <person name="Sproer C."/>
            <person name="Huber K."/>
            <person name="Nouioui I."/>
            <person name="Gross H."/>
        </authorList>
    </citation>
    <scope>NUCLEOTIDE SEQUENCE</scope>
    <source>
        <strain evidence="3">DSM 103493</strain>
    </source>
</reference>
<dbReference type="Gene3D" id="3.40.50.10140">
    <property type="entry name" value="Toll/interleukin-1 receptor homology (TIR) domain"/>
    <property type="match status" value="1"/>
</dbReference>
<evidence type="ECO:0000313" key="4">
    <source>
        <dbReference type="Proteomes" id="UP001139384"/>
    </source>
</evidence>
<accession>A0A9X1PUX4</accession>
<feature type="domain" description="TIR" evidence="2">
    <location>
        <begin position="15"/>
        <end position="108"/>
    </location>
</feature>
<dbReference type="NCBIfam" id="NF040588">
    <property type="entry name" value="FxsC_Nterm"/>
    <property type="match status" value="1"/>
</dbReference>
<organism evidence="3 4">
    <name type="scientific">Streptomyces muensis</name>
    <dbReference type="NCBI Taxonomy" id="1077944"/>
    <lineage>
        <taxon>Bacteria</taxon>
        <taxon>Bacillati</taxon>
        <taxon>Actinomycetota</taxon>
        <taxon>Actinomycetes</taxon>
        <taxon>Kitasatosporales</taxon>
        <taxon>Streptomycetaceae</taxon>
        <taxon>Streptomyces</taxon>
    </lineage>
</organism>
<evidence type="ECO:0000259" key="2">
    <source>
        <dbReference type="Pfam" id="PF13676"/>
    </source>
</evidence>
<evidence type="ECO:0000313" key="3">
    <source>
        <dbReference type="EMBL" id="MCF1592999.1"/>
    </source>
</evidence>
<dbReference type="InterPro" id="IPR035897">
    <property type="entry name" value="Toll_tir_struct_dom_sf"/>
</dbReference>
<gene>
    <name evidence="3" type="ORF">L0P92_05345</name>
</gene>
<dbReference type="Pfam" id="PF13676">
    <property type="entry name" value="TIR_2"/>
    <property type="match status" value="1"/>
</dbReference>
<dbReference type="Proteomes" id="UP001139384">
    <property type="component" value="Unassembled WGS sequence"/>
</dbReference>
<evidence type="ECO:0000256" key="1">
    <source>
        <dbReference type="SAM" id="MobiDB-lite"/>
    </source>
</evidence>
<name>A0A9X1PUX4_STRM4</name>